<feature type="domain" description="HTH gntR-type" evidence="4">
    <location>
        <begin position="69"/>
        <end position="137"/>
    </location>
</feature>
<dbReference type="Gene3D" id="1.10.10.10">
    <property type="entry name" value="Winged helix-like DNA-binding domain superfamily/Winged helix DNA-binding domain"/>
    <property type="match status" value="1"/>
</dbReference>
<evidence type="ECO:0000313" key="6">
    <source>
        <dbReference type="Proteomes" id="UP001060275"/>
    </source>
</evidence>
<gene>
    <name evidence="5" type="ORF">NF348_17535</name>
</gene>
<dbReference type="InterPro" id="IPR036390">
    <property type="entry name" value="WH_DNA-bd_sf"/>
</dbReference>
<dbReference type="SUPFAM" id="SSF48008">
    <property type="entry name" value="GntR ligand-binding domain-like"/>
    <property type="match status" value="1"/>
</dbReference>
<dbReference type="InterPro" id="IPR036388">
    <property type="entry name" value="WH-like_DNA-bd_sf"/>
</dbReference>
<dbReference type="Gene3D" id="1.20.120.530">
    <property type="entry name" value="GntR ligand-binding domain-like"/>
    <property type="match status" value="1"/>
</dbReference>
<dbReference type="PRINTS" id="PR00035">
    <property type="entry name" value="HTHGNTR"/>
</dbReference>
<dbReference type="Proteomes" id="UP001060275">
    <property type="component" value="Unassembled WGS sequence"/>
</dbReference>
<reference evidence="5" key="1">
    <citation type="submission" date="2022-06" db="EMBL/GenBank/DDBJ databases">
        <title>Devosia sp. XJ19-45 genome assembly.</title>
        <authorList>
            <person name="Li B."/>
            <person name="Cai M."/>
            <person name="Nie G."/>
            <person name="Li W."/>
        </authorList>
    </citation>
    <scope>NUCLEOTIDE SEQUENCE</scope>
    <source>
        <strain evidence="5">XJ19-45</strain>
    </source>
</reference>
<keyword evidence="1" id="KW-0805">Transcription regulation</keyword>
<sequence>MAAIDCDALLAGTFFRTIERVWGTYRALTARGTRPNRFFMAFSNPSADDVFRPDHNPAVERLISSPPASRAETKLLHQLGREIVVGDYPADERMPDEASMLARYDISRTALREAYAQLSAKGMVVAKPKVGTSVTSPIFWNMLDPEVLLWHLDSKPLDEIAMSLHPLRRMIEPGAAALAAQMRSDTELSRIETAYAQMKEAGRDRDGLIAADLRFHLEILAATHNPFIGAFNTLLTTVMQRTLALGWSGVEAVSLKPARLLQHQDVLEAIRWRNPDMARMRMEILVDDSLKDIMNGLAIEGGQTPSAGI</sequence>
<accession>A0A9Q4AR52</accession>
<proteinExistence type="predicted"/>
<name>A0A9Q4AR52_9HYPH</name>
<evidence type="ECO:0000256" key="3">
    <source>
        <dbReference type="ARBA" id="ARBA00023163"/>
    </source>
</evidence>
<dbReference type="InterPro" id="IPR011711">
    <property type="entry name" value="GntR_C"/>
</dbReference>
<dbReference type="PROSITE" id="PS50949">
    <property type="entry name" value="HTH_GNTR"/>
    <property type="match status" value="1"/>
</dbReference>
<dbReference type="SUPFAM" id="SSF46785">
    <property type="entry name" value="Winged helix' DNA-binding domain"/>
    <property type="match status" value="1"/>
</dbReference>
<dbReference type="InterPro" id="IPR008920">
    <property type="entry name" value="TF_FadR/GntR_C"/>
</dbReference>
<dbReference type="GO" id="GO:0003677">
    <property type="term" value="F:DNA binding"/>
    <property type="evidence" value="ECO:0007669"/>
    <property type="project" value="UniProtKB-KW"/>
</dbReference>
<dbReference type="Pfam" id="PF00392">
    <property type="entry name" value="GntR"/>
    <property type="match status" value="1"/>
</dbReference>
<evidence type="ECO:0000313" key="5">
    <source>
        <dbReference type="EMBL" id="MCP8888919.1"/>
    </source>
</evidence>
<dbReference type="CDD" id="cd07377">
    <property type="entry name" value="WHTH_GntR"/>
    <property type="match status" value="1"/>
</dbReference>
<keyword evidence="6" id="KW-1185">Reference proteome</keyword>
<dbReference type="InterPro" id="IPR000524">
    <property type="entry name" value="Tscrpt_reg_HTH_GntR"/>
</dbReference>
<dbReference type="SMART" id="SM00345">
    <property type="entry name" value="HTH_GNTR"/>
    <property type="match status" value="1"/>
</dbReference>
<dbReference type="PANTHER" id="PTHR43537:SF44">
    <property type="entry name" value="GNTR FAMILY REGULATORY PROTEIN"/>
    <property type="match status" value="1"/>
</dbReference>
<dbReference type="PANTHER" id="PTHR43537">
    <property type="entry name" value="TRANSCRIPTIONAL REGULATOR, GNTR FAMILY"/>
    <property type="match status" value="1"/>
</dbReference>
<organism evidence="5 6">
    <name type="scientific">Devosia ureilytica</name>
    <dbReference type="NCBI Taxonomy" id="2952754"/>
    <lineage>
        <taxon>Bacteria</taxon>
        <taxon>Pseudomonadati</taxon>
        <taxon>Pseudomonadota</taxon>
        <taxon>Alphaproteobacteria</taxon>
        <taxon>Hyphomicrobiales</taxon>
        <taxon>Devosiaceae</taxon>
        <taxon>Devosia</taxon>
    </lineage>
</organism>
<evidence type="ECO:0000256" key="2">
    <source>
        <dbReference type="ARBA" id="ARBA00023125"/>
    </source>
</evidence>
<keyword evidence="3" id="KW-0804">Transcription</keyword>
<comment type="caution">
    <text evidence="5">The sequence shown here is derived from an EMBL/GenBank/DDBJ whole genome shotgun (WGS) entry which is preliminary data.</text>
</comment>
<evidence type="ECO:0000256" key="1">
    <source>
        <dbReference type="ARBA" id="ARBA00023015"/>
    </source>
</evidence>
<dbReference type="GO" id="GO:0003700">
    <property type="term" value="F:DNA-binding transcription factor activity"/>
    <property type="evidence" value="ECO:0007669"/>
    <property type="project" value="InterPro"/>
</dbReference>
<dbReference type="EMBL" id="JAMWDU010000007">
    <property type="protein sequence ID" value="MCP8888919.1"/>
    <property type="molecule type" value="Genomic_DNA"/>
</dbReference>
<protein>
    <submittedName>
        <fullName evidence="5">FadR family transcriptional regulator</fullName>
    </submittedName>
</protein>
<keyword evidence="2" id="KW-0238">DNA-binding</keyword>
<dbReference type="SMART" id="SM00895">
    <property type="entry name" value="FCD"/>
    <property type="match status" value="1"/>
</dbReference>
<dbReference type="AlphaFoldDB" id="A0A9Q4AR52"/>
<dbReference type="Pfam" id="PF07729">
    <property type="entry name" value="FCD"/>
    <property type="match status" value="1"/>
</dbReference>
<evidence type="ECO:0000259" key="4">
    <source>
        <dbReference type="PROSITE" id="PS50949"/>
    </source>
</evidence>